<dbReference type="eggNOG" id="arCOG10882">
    <property type="taxonomic scope" value="Archaea"/>
</dbReference>
<dbReference type="Proteomes" id="UP000011543">
    <property type="component" value="Unassembled WGS sequence"/>
</dbReference>
<accession>D3T028</accession>
<dbReference type="PATRIC" id="fig|547559.17.peg.3247"/>
<reference evidence="2 4" key="3">
    <citation type="journal article" date="2014" name="PLoS Genet.">
        <title>Phylogenetically driven sequencing of extremely halophilic archaea reveals strategies for static and dynamic osmo-response.</title>
        <authorList>
            <person name="Becker E.A."/>
            <person name="Seitzer P.M."/>
            <person name="Tritt A."/>
            <person name="Larsen D."/>
            <person name="Krusor M."/>
            <person name="Yao A.I."/>
            <person name="Wu D."/>
            <person name="Madern D."/>
            <person name="Eisen J.A."/>
            <person name="Darling A.E."/>
            <person name="Facciotti M.T."/>
        </authorList>
    </citation>
    <scope>NUCLEOTIDE SEQUENCE [LARGE SCALE GENOMIC DNA]</scope>
    <source>
        <strain evidence="4">ATCC 43099 / DSM 3394 / CCM 3739 / CIP 104546 / IAM 13178 / JCM 8861 / NBRC 102185 / NCIMB 2190 / MS3</strain>
        <strain evidence="2">MS-3</strain>
    </source>
</reference>
<sequence>MSSEFRVYTHHLLFDWDGELIGHVQDRFTAEDQTDPQPANILERVRFRARNVGHHETDAELLSTIFDWVVLDEAIDVLEDLDLSAIMGHFMDFLEAIRDPPVHKVEFTALYLHLDDANEELIDQSDPVTFYSEDQDLVHTPVSLEREPDVYVTISPLTRPFACDHAFRDLIVHQLKCQIRELYYMQASQPPREYQIDGVGIHDTKIEFLNVQPNRIMQAKIIGIEDGVIGVEVIDPRGNQHIIEIPVDNDEASDYHGQNVYPHSSEERTEDQERLMNQVFARARFEAHINTNYDILLSDWDPRQLRRGIDALEKMPLNQFDEAFREYYHALINPERTKQEYGITEGRVEFEGEPRIALIMKGFCINDENEVVEVLPDMYIYYSKEDIEETYTTGTPASCSEGTTQITPMVPPFVEVPEDFVYPEDFRGFLINNLICQIRDVYRNMGETPPKQYDIEGYGKPKGNFDRDEY</sequence>
<reference evidence="3" key="1">
    <citation type="submission" date="2010-02" db="EMBL/GenBank/DDBJ databases">
        <title>Complete sequence of chromosome of Natrialba magadii ATCC 43099.</title>
        <authorList>
            <consortium name="US DOE Joint Genome Institute"/>
            <person name="Lucas S."/>
            <person name="Copeland A."/>
            <person name="Lapidus A."/>
            <person name="Cheng J.-F."/>
            <person name="Bruce D."/>
            <person name="Goodwin L."/>
            <person name="Pitluck S."/>
            <person name="Davenport K."/>
            <person name="Saunders E."/>
            <person name="Detter J.C."/>
            <person name="Han C."/>
            <person name="Tapia R."/>
            <person name="Land M."/>
            <person name="Hauser L."/>
            <person name="Kyrpides N."/>
            <person name="Mikhailova N."/>
            <person name="De Castro R.E."/>
            <person name="Maupin-Furlow J.A."/>
            <person name="Woyke T."/>
        </authorList>
    </citation>
    <scope>NUCLEOTIDE SEQUENCE [LARGE SCALE GENOMIC DNA]</scope>
    <source>
        <strain evidence="3">ATCC 43099 / DSM 3394 / CCM 3739 / CIP 104546 / IAM 13178 / JCM 8861 / NBRC 102185 / NCIMB 2190 / MS3</strain>
    </source>
</reference>
<dbReference type="Proteomes" id="UP000001879">
    <property type="component" value="Chromosome"/>
</dbReference>
<proteinExistence type="predicted"/>
<name>D3T028_NATMM</name>
<gene>
    <name evidence="1" type="ordered locus">Nmag_0802</name>
    <name evidence="2" type="ORF">C500_16534</name>
</gene>
<dbReference type="STRING" id="547559.Nmag_0802"/>
<dbReference type="Pfam" id="PF25858">
    <property type="entry name" value="DUF7958"/>
    <property type="match status" value="3"/>
</dbReference>
<dbReference type="PaxDb" id="547559-Nmag_0802"/>
<dbReference type="HOGENOM" id="CLU_580904_0_0_2"/>
<evidence type="ECO:0000313" key="4">
    <source>
        <dbReference type="Proteomes" id="UP000011543"/>
    </source>
</evidence>
<dbReference type="AlphaFoldDB" id="D3T028"/>
<protein>
    <submittedName>
        <fullName evidence="1">Uncharacterized protein</fullName>
    </submittedName>
</protein>
<organism evidence="1 3">
    <name type="scientific">Natrialba magadii (strain ATCC 43099 / DSM 3394 / CCM 3739 / CIP 104546 / IAM 13178 / JCM 8861 / NBRC 102185 / NCIMB 2190 / MS3)</name>
    <name type="common">Natronobacterium magadii</name>
    <dbReference type="NCBI Taxonomy" id="547559"/>
    <lineage>
        <taxon>Archaea</taxon>
        <taxon>Methanobacteriati</taxon>
        <taxon>Methanobacteriota</taxon>
        <taxon>Stenosarchaea group</taxon>
        <taxon>Halobacteria</taxon>
        <taxon>Halobacteriales</taxon>
        <taxon>Natrialbaceae</taxon>
        <taxon>Natrialba</taxon>
    </lineage>
</organism>
<evidence type="ECO:0000313" key="3">
    <source>
        <dbReference type="Proteomes" id="UP000001879"/>
    </source>
</evidence>
<reference evidence="1 3" key="2">
    <citation type="journal article" date="2012" name="BMC Genomics">
        <title>A comparative genomics perspective on the genetic content of the alkaliphilic haloarchaeon Natrialba magadii ATCC 43099T.</title>
        <authorList>
            <person name="Siddaramappa S."/>
            <person name="Challacombe J.F."/>
            <person name="Decastro R.E."/>
            <person name="Pfeiffer F."/>
            <person name="Sastre D.E."/>
            <person name="Gimenez M.I."/>
            <person name="Paggi R.A."/>
            <person name="Detter J.C."/>
            <person name="Davenport K.W."/>
            <person name="Goodwin L.A."/>
            <person name="Kyrpides N."/>
            <person name="Tapia R."/>
            <person name="Pitluck S."/>
            <person name="Lucas S."/>
            <person name="Woyke T."/>
            <person name="Maupin-Furlow J.A."/>
        </authorList>
    </citation>
    <scope>NUCLEOTIDE SEQUENCE [LARGE SCALE GENOMIC DNA]</scope>
    <source>
        <strain evidence="1">ATCC 43099</strain>
        <strain evidence="3">ATCC 43099 / DSM 3394 / CCM 3739 / CIP 104546 / IAM 13178 / JCM 8861 / NBRC 102185 / NCIMB 2190 / MS3</strain>
    </source>
</reference>
<keyword evidence="3" id="KW-1185">Reference proteome</keyword>
<reference evidence="1" key="4">
    <citation type="submission" date="2016-09" db="EMBL/GenBank/DDBJ databases">
        <authorList>
            <person name="Pfeiffer F."/>
        </authorList>
    </citation>
    <scope>NUCLEOTIDE SEQUENCE</scope>
    <source>
        <strain evidence="1">ATCC 43099</strain>
    </source>
</reference>
<dbReference type="InterPro" id="IPR058264">
    <property type="entry name" value="DUF7958"/>
</dbReference>
<dbReference type="KEGG" id="nmg:Nmag_0802"/>
<dbReference type="EMBL" id="CP001932">
    <property type="protein sequence ID" value="ADD04386.1"/>
    <property type="molecule type" value="Genomic_DNA"/>
</dbReference>
<evidence type="ECO:0000313" key="1">
    <source>
        <dbReference type="EMBL" id="ADD04386.1"/>
    </source>
</evidence>
<dbReference type="EMBL" id="AOHS01000054">
    <property type="protein sequence ID" value="ELY25783.1"/>
    <property type="molecule type" value="Genomic_DNA"/>
</dbReference>
<evidence type="ECO:0000313" key="2">
    <source>
        <dbReference type="EMBL" id="ELY25783.1"/>
    </source>
</evidence>